<evidence type="ECO:0000313" key="4">
    <source>
        <dbReference type="Proteomes" id="UP000289323"/>
    </source>
</evidence>
<protein>
    <submittedName>
        <fullName evidence="3">232d9172-26b7-449b-a749-fb8add4b37f0</fullName>
    </submittedName>
</protein>
<feature type="compositionally biased region" description="Acidic residues" evidence="1">
    <location>
        <begin position="1050"/>
        <end position="1059"/>
    </location>
</feature>
<feature type="compositionally biased region" description="Basic and acidic residues" evidence="1">
    <location>
        <begin position="1"/>
        <end position="10"/>
    </location>
</feature>
<feature type="compositionally biased region" description="Basic and acidic residues" evidence="1">
    <location>
        <begin position="535"/>
        <end position="552"/>
    </location>
</feature>
<dbReference type="PROSITE" id="PS50011">
    <property type="entry name" value="PROTEIN_KINASE_DOM"/>
    <property type="match status" value="1"/>
</dbReference>
<evidence type="ECO:0000313" key="3">
    <source>
        <dbReference type="EMBL" id="SPQ25726.1"/>
    </source>
</evidence>
<feature type="compositionally biased region" description="Acidic residues" evidence="1">
    <location>
        <begin position="553"/>
        <end position="576"/>
    </location>
</feature>
<feature type="compositionally biased region" description="Polar residues" evidence="1">
    <location>
        <begin position="918"/>
        <end position="933"/>
    </location>
</feature>
<dbReference type="GO" id="GO:0005524">
    <property type="term" value="F:ATP binding"/>
    <property type="evidence" value="ECO:0007669"/>
    <property type="project" value="InterPro"/>
</dbReference>
<evidence type="ECO:0000259" key="2">
    <source>
        <dbReference type="PROSITE" id="PS50011"/>
    </source>
</evidence>
<feature type="compositionally biased region" description="Pro residues" evidence="1">
    <location>
        <begin position="28"/>
        <end position="39"/>
    </location>
</feature>
<feature type="compositionally biased region" description="Acidic residues" evidence="1">
    <location>
        <begin position="1007"/>
        <end position="1023"/>
    </location>
</feature>
<feature type="compositionally biased region" description="Basic residues" evidence="1">
    <location>
        <begin position="1065"/>
        <end position="1082"/>
    </location>
</feature>
<feature type="region of interest" description="Disordered" evidence="1">
    <location>
        <begin position="784"/>
        <end position="1105"/>
    </location>
</feature>
<reference evidence="3 4" key="1">
    <citation type="submission" date="2018-04" db="EMBL/GenBank/DDBJ databases">
        <authorList>
            <person name="Huttner S."/>
            <person name="Dainat J."/>
        </authorList>
    </citation>
    <scope>NUCLEOTIDE SEQUENCE [LARGE SCALE GENOMIC DNA]</scope>
</reference>
<evidence type="ECO:0000256" key="1">
    <source>
        <dbReference type="SAM" id="MobiDB-lite"/>
    </source>
</evidence>
<dbReference type="GO" id="GO:0004672">
    <property type="term" value="F:protein kinase activity"/>
    <property type="evidence" value="ECO:0007669"/>
    <property type="project" value="InterPro"/>
</dbReference>
<gene>
    <name evidence="3" type="ORF">TT172_LOCUS8145</name>
</gene>
<dbReference type="Proteomes" id="UP000289323">
    <property type="component" value="Unassembled WGS sequence"/>
</dbReference>
<feature type="region of interest" description="Disordered" evidence="1">
    <location>
        <begin position="533"/>
        <end position="597"/>
    </location>
</feature>
<feature type="compositionally biased region" description="Acidic residues" evidence="1">
    <location>
        <begin position="1031"/>
        <end position="1043"/>
    </location>
</feature>
<feature type="compositionally biased region" description="Pro residues" evidence="1">
    <location>
        <begin position="814"/>
        <end position="833"/>
    </location>
</feature>
<dbReference type="AlphaFoldDB" id="A0A3S5CXN2"/>
<feature type="domain" description="Protein kinase" evidence="2">
    <location>
        <begin position="60"/>
        <end position="420"/>
    </location>
</feature>
<dbReference type="Gene3D" id="1.10.510.10">
    <property type="entry name" value="Transferase(Phosphotransferase) domain 1"/>
    <property type="match status" value="1"/>
</dbReference>
<feature type="region of interest" description="Disordered" evidence="1">
    <location>
        <begin position="1"/>
        <end position="48"/>
    </location>
</feature>
<feature type="compositionally biased region" description="Basic residues" evidence="1">
    <location>
        <begin position="970"/>
        <end position="979"/>
    </location>
</feature>
<dbReference type="EMBL" id="OUUZ01000015">
    <property type="protein sequence ID" value="SPQ25726.1"/>
    <property type="molecule type" value="Genomic_DNA"/>
</dbReference>
<dbReference type="SUPFAM" id="SSF56112">
    <property type="entry name" value="Protein kinase-like (PK-like)"/>
    <property type="match status" value="1"/>
</dbReference>
<proteinExistence type="predicted"/>
<dbReference type="InterPro" id="IPR011009">
    <property type="entry name" value="Kinase-like_dom_sf"/>
</dbReference>
<accession>A0A3S5CXN2</accession>
<name>A0A3S5CXN2_9PEZI</name>
<feature type="compositionally biased region" description="Polar residues" evidence="1">
    <location>
        <begin position="801"/>
        <end position="810"/>
    </location>
</feature>
<organism evidence="3 4">
    <name type="scientific">Thermothielavioides terrestris</name>
    <dbReference type="NCBI Taxonomy" id="2587410"/>
    <lineage>
        <taxon>Eukaryota</taxon>
        <taxon>Fungi</taxon>
        <taxon>Dikarya</taxon>
        <taxon>Ascomycota</taxon>
        <taxon>Pezizomycotina</taxon>
        <taxon>Sordariomycetes</taxon>
        <taxon>Sordariomycetidae</taxon>
        <taxon>Sordariales</taxon>
        <taxon>Chaetomiaceae</taxon>
        <taxon>Thermothielavioides</taxon>
    </lineage>
</organism>
<sequence length="1105" mass="123337">MSSSAEEKSGRTATPAKFRQLHVKLPTETPPAQLPPHWPRPSDSTTPSNAWLAAHPRGFLLLHNMHESQPMGKCMLLESLDTGELVVNKRLYRYSRRYPRASGEAAWQTEYATRAPGEVRFARLDDPLVEARLPDEPYFPELLAYGFPAWPRTFAANAHGSQADLFSLYFRRCNGGSLSNLMEMYADAAVGAPVPEPFVWHVIEQLTRAVVFLHTGLTRAELDAGARRAKDGWVPIVHRTIKADNVLLHFDSLDGGDGGGDPLDRCFPRVVLEGFDQANFTNDAEEWWCPRALASYASQKPQRPECWEDVHLVGELFRRLVTVHDCARMQDARRQVVSVQPDEEPFSLRFDVEGDGRLDRHLSRNLQLGGGKALAYSDELIKLLMKWEIPALQQNLESFFADEDIRKSIPDTKFLLDEVLPLAVKKVKEYRALGFDKLASDADNGGWSADVSWVMPDPAFERIPYSNNRGSVEHSLSALRVELARLFGPFIPVWYTYDGVDASQLPPEAATLYAVRAAEGPADVSVVHDAATDGGKAHEVTDVSDSDFKPPEAEEEEEEDEDGEREEDECMADGMEEERREEEGGEEEQNNRGQPPEKLDAAHIANIRKRQFCQNAKQTLIRVWPSGDASLTSSSKPVVKPRFDISEAKLQKDVEDLYNSTMAGAREDMELCILEMDEGKCGCSNCIRELNTRIVDEIDKCNQALRCAHDDIIDGIKIMRKYRDKALALPEFKPLADEDLLKEPPNPFRVRSRVEYWLHNPFDSKYEEDWTPDRCYPWRKWDYREEGSPEPSKAADVGAVASNQATQSTTGPPGAAPAPAPAAPPPAAAPAPQPQLRRSARIAAARANQPAPPPAPPKRRRGRPPKQPAAQAPEPGTEQAPADGGQPKAPLVLAQTAIRTVVDIPPHSPQPQPQPQQNTITAVRTVAQTSPRATQPLAEQGGGAQGKTPSGAATAATRYHNDDTLERAYARVRARHRAQQRAATLRRIKELVNKRLPASRRMKLSDDEASDEEEDDNKGEEEGGQGLGGVEEGDEESDEEDEGGDGKTDEEGDEEDEEKEGAMRGRMRKRMKRKRVKRRGMKKKMEMKGRKKMRMKRRVKRRRGG</sequence>
<feature type="compositionally biased region" description="Basic and acidic residues" evidence="1">
    <location>
        <begin position="959"/>
        <end position="969"/>
    </location>
</feature>
<feature type="compositionally biased region" description="Basic residues" evidence="1">
    <location>
        <begin position="1089"/>
        <end position="1105"/>
    </location>
</feature>
<dbReference type="InterPro" id="IPR000719">
    <property type="entry name" value="Prot_kinase_dom"/>
</dbReference>